<dbReference type="Proteomes" id="UP000182771">
    <property type="component" value="Unassembled WGS sequence"/>
</dbReference>
<dbReference type="AlphaFoldDB" id="A0A1H2RR16"/>
<gene>
    <name evidence="1" type="ORF">SAMN05444420_101547</name>
</gene>
<protein>
    <recommendedName>
        <fullName evidence="3">AAA domain-containing protein</fullName>
    </recommendedName>
</protein>
<sequence>MYYPRLIDNYLKEWALRPTRKPLLLRGARQVGKSAASLENFGVFTYTDTEDKAERIVRVCPLFALSQMGQ</sequence>
<reference evidence="1 2" key="1">
    <citation type="submission" date="2016-10" db="EMBL/GenBank/DDBJ databases">
        <authorList>
            <person name="Varghese N."/>
            <person name="Submissions S."/>
        </authorList>
    </citation>
    <scope>NUCLEOTIDE SEQUENCE [LARGE SCALE GENOMIC DNA]</scope>
    <source>
        <strain evidence="1 2">DSM 11449</strain>
    </source>
</reference>
<keyword evidence="2" id="KW-1185">Reference proteome</keyword>
<evidence type="ECO:0000313" key="2">
    <source>
        <dbReference type="Proteomes" id="UP000182771"/>
    </source>
</evidence>
<name>A0A1H2RR16_9FLAO</name>
<comment type="caution">
    <text evidence="1">The sequence shown here is derived from an EMBL/GenBank/DDBJ whole genome shotgun (WGS) entry which is preliminary data.</text>
</comment>
<evidence type="ECO:0008006" key="3">
    <source>
        <dbReference type="Google" id="ProtNLM"/>
    </source>
</evidence>
<dbReference type="OrthoDB" id="9801840at2"/>
<organism evidence="1 2">
    <name type="scientific">Capnocytophaga granulosa</name>
    <dbReference type="NCBI Taxonomy" id="45242"/>
    <lineage>
        <taxon>Bacteria</taxon>
        <taxon>Pseudomonadati</taxon>
        <taxon>Bacteroidota</taxon>
        <taxon>Flavobacteriia</taxon>
        <taxon>Flavobacteriales</taxon>
        <taxon>Flavobacteriaceae</taxon>
        <taxon>Capnocytophaga</taxon>
    </lineage>
</organism>
<accession>A0A1H2RR16</accession>
<dbReference type="RefSeq" id="WP_016419795.1">
    <property type="nucleotide sequence ID" value="NZ_FNND01000001.1"/>
</dbReference>
<dbReference type="EMBL" id="FNND01000001">
    <property type="protein sequence ID" value="SDW21590.1"/>
    <property type="molecule type" value="Genomic_DNA"/>
</dbReference>
<evidence type="ECO:0000313" key="1">
    <source>
        <dbReference type="EMBL" id="SDW21590.1"/>
    </source>
</evidence>
<dbReference type="GeneID" id="85017597"/>
<proteinExistence type="predicted"/>